<reference evidence="3" key="1">
    <citation type="submission" date="2021-06" db="EMBL/GenBank/DDBJ databases">
        <authorList>
            <person name="Hodson N. C."/>
            <person name="Mongue J. A."/>
            <person name="Jaron S. K."/>
        </authorList>
    </citation>
    <scope>NUCLEOTIDE SEQUENCE</scope>
</reference>
<keyword evidence="1" id="KW-1133">Transmembrane helix</keyword>
<evidence type="ECO:0000313" key="3">
    <source>
        <dbReference type="EMBL" id="CAG7831207.1"/>
    </source>
</evidence>
<dbReference type="SMART" id="SM00494">
    <property type="entry name" value="ChtBD2"/>
    <property type="match status" value="1"/>
</dbReference>
<dbReference type="GO" id="GO:0005576">
    <property type="term" value="C:extracellular region"/>
    <property type="evidence" value="ECO:0007669"/>
    <property type="project" value="InterPro"/>
</dbReference>
<dbReference type="OrthoDB" id="6020543at2759"/>
<keyword evidence="1" id="KW-0812">Transmembrane</keyword>
<accession>A0A8J2PWP2</accession>
<dbReference type="AlphaFoldDB" id="A0A8J2PWP2"/>
<gene>
    <name evidence="3" type="ORF">AFUS01_LOCUS40961</name>
</gene>
<feature type="non-terminal residue" evidence="3">
    <location>
        <position position="1"/>
    </location>
</feature>
<evidence type="ECO:0000259" key="2">
    <source>
        <dbReference type="PROSITE" id="PS50940"/>
    </source>
</evidence>
<dbReference type="Proteomes" id="UP000708208">
    <property type="component" value="Unassembled WGS sequence"/>
</dbReference>
<keyword evidence="1" id="KW-0472">Membrane</keyword>
<feature type="transmembrane region" description="Helical" evidence="1">
    <location>
        <begin position="12"/>
        <end position="32"/>
    </location>
</feature>
<protein>
    <recommendedName>
        <fullName evidence="2">Chitin-binding type-2 domain-containing protein</fullName>
    </recommendedName>
</protein>
<proteinExistence type="predicted"/>
<comment type="caution">
    <text evidence="3">The sequence shown here is derived from an EMBL/GenBank/DDBJ whole genome shotgun (WGS) entry which is preliminary data.</text>
</comment>
<dbReference type="InterPro" id="IPR002557">
    <property type="entry name" value="Chitin-bd_dom"/>
</dbReference>
<keyword evidence="4" id="KW-1185">Reference proteome</keyword>
<name>A0A8J2PWP2_9HEXA</name>
<dbReference type="GO" id="GO:0008061">
    <property type="term" value="F:chitin binding"/>
    <property type="evidence" value="ECO:0007669"/>
    <property type="project" value="InterPro"/>
</dbReference>
<dbReference type="PROSITE" id="PS50940">
    <property type="entry name" value="CHIT_BIND_II"/>
    <property type="match status" value="1"/>
</dbReference>
<dbReference type="Pfam" id="PF01607">
    <property type="entry name" value="CBM_14"/>
    <property type="match status" value="1"/>
</dbReference>
<evidence type="ECO:0000256" key="1">
    <source>
        <dbReference type="SAM" id="Phobius"/>
    </source>
</evidence>
<feature type="domain" description="Chitin-binding type-2" evidence="2">
    <location>
        <begin position="161"/>
        <end position="216"/>
    </location>
</feature>
<sequence length="216" mass="24421">MSLVHHAWGNFLVLNYFTGYILIGLPGLLLATDDTDSFDLDKEYYEPESDAGEFVSRAVQDYFVSFLPRCPSAYHITIENANVSGKGSNLRSGNYNLCQIRGKARLRECSSSGKLNCRLAGIGDFWLTIRSSSRQGDVTSQNNELLPRKEPWEDTKADCRPQECSRNQLMAINMKNPMDCSSFYICIMGHHFLLNCPLGHQFSEEYGVCIENKYTS</sequence>
<organism evidence="3 4">
    <name type="scientific">Allacma fusca</name>
    <dbReference type="NCBI Taxonomy" id="39272"/>
    <lineage>
        <taxon>Eukaryota</taxon>
        <taxon>Metazoa</taxon>
        <taxon>Ecdysozoa</taxon>
        <taxon>Arthropoda</taxon>
        <taxon>Hexapoda</taxon>
        <taxon>Collembola</taxon>
        <taxon>Symphypleona</taxon>
        <taxon>Sminthuridae</taxon>
        <taxon>Allacma</taxon>
    </lineage>
</organism>
<dbReference type="EMBL" id="CAJVCH010559402">
    <property type="protein sequence ID" value="CAG7831207.1"/>
    <property type="molecule type" value="Genomic_DNA"/>
</dbReference>
<evidence type="ECO:0000313" key="4">
    <source>
        <dbReference type="Proteomes" id="UP000708208"/>
    </source>
</evidence>